<dbReference type="AlphaFoldDB" id="A0A7Y4MR94"/>
<proteinExistence type="predicted"/>
<accession>A0A7Y4MR94</accession>
<name>A0A7Y4MR94_MYXXA</name>
<reference evidence="1 2" key="1">
    <citation type="submission" date="2020-05" db="EMBL/GenBank/DDBJ databases">
        <authorList>
            <person name="Whitworth D."/>
        </authorList>
    </citation>
    <scope>NUCLEOTIDE SEQUENCE [LARGE SCALE GENOMIC DNA]</scope>
    <source>
        <strain evidence="1 2">AM005</strain>
    </source>
</reference>
<evidence type="ECO:0000313" key="2">
    <source>
        <dbReference type="Proteomes" id="UP000533080"/>
    </source>
</evidence>
<gene>
    <name evidence="1" type="ORF">HNV28_15770</name>
</gene>
<dbReference type="EMBL" id="JABFNT010000045">
    <property type="protein sequence ID" value="NOJ79781.1"/>
    <property type="molecule type" value="Genomic_DNA"/>
</dbReference>
<organism evidence="1 2">
    <name type="scientific">Myxococcus xanthus</name>
    <dbReference type="NCBI Taxonomy" id="34"/>
    <lineage>
        <taxon>Bacteria</taxon>
        <taxon>Pseudomonadati</taxon>
        <taxon>Myxococcota</taxon>
        <taxon>Myxococcia</taxon>
        <taxon>Myxococcales</taxon>
        <taxon>Cystobacterineae</taxon>
        <taxon>Myxococcaceae</taxon>
        <taxon>Myxococcus</taxon>
    </lineage>
</organism>
<sequence length="56" mass="6511">MERLLTPAERLRLRTLVGYLKPAHTHFIDLVEPLRPILPEHWELGLSELGETTTLH</sequence>
<dbReference type="Proteomes" id="UP000533080">
    <property type="component" value="Unassembled WGS sequence"/>
</dbReference>
<protein>
    <submittedName>
        <fullName evidence="1">Phage tail protein</fullName>
    </submittedName>
</protein>
<evidence type="ECO:0000313" key="1">
    <source>
        <dbReference type="EMBL" id="NOJ79781.1"/>
    </source>
</evidence>
<comment type="caution">
    <text evidence="1">The sequence shown here is derived from an EMBL/GenBank/DDBJ whole genome shotgun (WGS) entry which is preliminary data.</text>
</comment>